<dbReference type="PROSITE" id="PS50935">
    <property type="entry name" value="SSB"/>
    <property type="match status" value="1"/>
</dbReference>
<accession>A0A9D0YT96</accession>
<gene>
    <name evidence="3" type="ORF">IAD31_07010</name>
</gene>
<evidence type="ECO:0000256" key="1">
    <source>
        <dbReference type="ARBA" id="ARBA00023125"/>
    </source>
</evidence>
<organism evidence="3 4">
    <name type="scientific">Candidatus Enterenecus faecium</name>
    <dbReference type="NCBI Taxonomy" id="2840780"/>
    <lineage>
        <taxon>Bacteria</taxon>
        <taxon>Bacillati</taxon>
        <taxon>Bacillota</taxon>
        <taxon>Clostridia</taxon>
        <taxon>Eubacteriales</taxon>
        <taxon>Candidatus Enterenecus</taxon>
    </lineage>
</organism>
<dbReference type="Gene3D" id="2.40.50.140">
    <property type="entry name" value="Nucleic acid-binding proteins"/>
    <property type="match status" value="2"/>
</dbReference>
<dbReference type="GO" id="GO:0003697">
    <property type="term" value="F:single-stranded DNA binding"/>
    <property type="evidence" value="ECO:0007669"/>
    <property type="project" value="InterPro"/>
</dbReference>
<dbReference type="InterPro" id="IPR000424">
    <property type="entry name" value="Primosome_PriB/ssb"/>
</dbReference>
<reference evidence="3" key="1">
    <citation type="submission" date="2020-10" db="EMBL/GenBank/DDBJ databases">
        <authorList>
            <person name="Gilroy R."/>
        </authorList>
    </citation>
    <scope>NUCLEOTIDE SEQUENCE</scope>
    <source>
        <strain evidence="3">ChiGjej2B2-12916</strain>
    </source>
</reference>
<keyword evidence="1 2" id="KW-0238">DNA-binding</keyword>
<dbReference type="SUPFAM" id="SSF50249">
    <property type="entry name" value="Nucleic acid-binding proteins"/>
    <property type="match status" value="1"/>
</dbReference>
<evidence type="ECO:0000313" key="4">
    <source>
        <dbReference type="Proteomes" id="UP000886879"/>
    </source>
</evidence>
<dbReference type="AlphaFoldDB" id="A0A9D0YT96"/>
<dbReference type="Pfam" id="PF00436">
    <property type="entry name" value="SSB"/>
    <property type="match status" value="1"/>
</dbReference>
<dbReference type="Proteomes" id="UP000886879">
    <property type="component" value="Unassembled WGS sequence"/>
</dbReference>
<evidence type="ECO:0000256" key="2">
    <source>
        <dbReference type="PROSITE-ProRule" id="PRU00252"/>
    </source>
</evidence>
<dbReference type="CDD" id="cd04496">
    <property type="entry name" value="SSB_OBF"/>
    <property type="match status" value="1"/>
</dbReference>
<dbReference type="EMBL" id="DVFO01000070">
    <property type="protein sequence ID" value="HIQ61329.1"/>
    <property type="molecule type" value="Genomic_DNA"/>
</dbReference>
<dbReference type="NCBIfam" id="NF004476">
    <property type="entry name" value="PRK05813.1"/>
    <property type="match status" value="1"/>
</dbReference>
<dbReference type="InterPro" id="IPR012340">
    <property type="entry name" value="NA-bd_OB-fold"/>
</dbReference>
<reference evidence="3" key="2">
    <citation type="journal article" date="2021" name="PeerJ">
        <title>Extensive microbial diversity within the chicken gut microbiome revealed by metagenomics and culture.</title>
        <authorList>
            <person name="Gilroy R."/>
            <person name="Ravi A."/>
            <person name="Getino M."/>
            <person name="Pursley I."/>
            <person name="Horton D.L."/>
            <person name="Alikhan N.F."/>
            <person name="Baker D."/>
            <person name="Gharbi K."/>
            <person name="Hall N."/>
            <person name="Watson M."/>
            <person name="Adriaenssens E.M."/>
            <person name="Foster-Nyarko E."/>
            <person name="Jarju S."/>
            <person name="Secka A."/>
            <person name="Antonio M."/>
            <person name="Oren A."/>
            <person name="Chaudhuri R.R."/>
            <person name="La Ragione R."/>
            <person name="Hildebrand F."/>
            <person name="Pallen M.J."/>
        </authorList>
    </citation>
    <scope>NUCLEOTIDE SEQUENCE</scope>
    <source>
        <strain evidence="3">ChiGjej2B2-12916</strain>
    </source>
</reference>
<sequence>MSQVKGENQGMLRGEVLAVPKLSHHNHGVDYYLVPFRVPRLSGAEDVVNLVVSQPQAELWQPGNWLEVGGEVRSYNNRSGQGSRLVITMLVREVLQAHCREGENHLLLAGALCKPPVARRTPLGREICDLLLAVNRPYGRADYLPCIAWGSVANRCAQMEVGDRLRLEGRLQSRQYHKMVEGERQTRTAYEISIMNLLPQSEEES</sequence>
<evidence type="ECO:0000313" key="3">
    <source>
        <dbReference type="EMBL" id="HIQ61329.1"/>
    </source>
</evidence>
<comment type="caution">
    <text evidence="3">The sequence shown here is derived from an EMBL/GenBank/DDBJ whole genome shotgun (WGS) entry which is preliminary data.</text>
</comment>
<name>A0A9D0YT96_9FIRM</name>
<protein>
    <submittedName>
        <fullName evidence="3">Single-stranded DNA-binding protein</fullName>
    </submittedName>
</protein>
<proteinExistence type="predicted"/>